<gene>
    <name evidence="1" type="ORF">J3T88_06335</name>
</gene>
<sequence>MEYIVNKSLPRSVEEIKLIKVVTTIGNGTEDEPYREVEALYEKDGRLLAVLDNFKPMEDKQND</sequence>
<dbReference type="EMBL" id="JAFNLT010000004">
    <property type="protein sequence ID" value="MBO1226944.1"/>
    <property type="molecule type" value="Genomic_DNA"/>
</dbReference>
<evidence type="ECO:0000313" key="2">
    <source>
        <dbReference type="Proteomes" id="UP000664081"/>
    </source>
</evidence>
<comment type="caution">
    <text evidence="1">The sequence shown here is derived from an EMBL/GenBank/DDBJ whole genome shotgun (WGS) entry which is preliminary data.</text>
</comment>
<reference evidence="1 2" key="1">
    <citation type="submission" date="2021-03" db="EMBL/GenBank/DDBJ databases">
        <title>Staphylococci and Mammaliicocci in bats.</title>
        <authorList>
            <person name="Fountain K."/>
        </authorList>
    </citation>
    <scope>NUCLEOTIDE SEQUENCE [LARGE SCALE GENOMIC DNA]</scope>
    <source>
        <strain evidence="1 2">18_1_E_SW</strain>
    </source>
</reference>
<keyword evidence="2" id="KW-1185">Reference proteome</keyword>
<dbReference type="Proteomes" id="UP000664081">
    <property type="component" value="Unassembled WGS sequence"/>
</dbReference>
<protein>
    <submittedName>
        <fullName evidence="1">Uncharacterized protein</fullName>
    </submittedName>
</protein>
<evidence type="ECO:0000313" key="1">
    <source>
        <dbReference type="EMBL" id="MBO1226944.1"/>
    </source>
</evidence>
<accession>A0ABS3L066</accession>
<organism evidence="1 2">
    <name type="scientific">Staphylococcus nepalensis</name>
    <dbReference type="NCBI Taxonomy" id="214473"/>
    <lineage>
        <taxon>Bacteria</taxon>
        <taxon>Bacillati</taxon>
        <taxon>Bacillota</taxon>
        <taxon>Bacilli</taxon>
        <taxon>Bacillales</taxon>
        <taxon>Staphylococcaceae</taxon>
        <taxon>Staphylococcus</taxon>
    </lineage>
</organism>
<dbReference type="RefSeq" id="WP_207572579.1">
    <property type="nucleotide sequence ID" value="NZ_JAFNLQ010000014.1"/>
</dbReference>
<proteinExistence type="predicted"/>
<name>A0ABS3L066_9STAP</name>